<gene>
    <name evidence="1" type="ORF">E2C01_041089</name>
</gene>
<sequence length="84" mass="9332">MDVLLRLPHLTPQSRQSPHGLYLPLINKSLEAGLQPFKLLPWIHQCSLASCSRAGQGRQGRMPYTSIAATLPPPCTTARVKRCR</sequence>
<organism evidence="1 2">
    <name type="scientific">Portunus trituberculatus</name>
    <name type="common">Swimming crab</name>
    <name type="synonym">Neptunus trituberculatus</name>
    <dbReference type="NCBI Taxonomy" id="210409"/>
    <lineage>
        <taxon>Eukaryota</taxon>
        <taxon>Metazoa</taxon>
        <taxon>Ecdysozoa</taxon>
        <taxon>Arthropoda</taxon>
        <taxon>Crustacea</taxon>
        <taxon>Multicrustacea</taxon>
        <taxon>Malacostraca</taxon>
        <taxon>Eumalacostraca</taxon>
        <taxon>Eucarida</taxon>
        <taxon>Decapoda</taxon>
        <taxon>Pleocyemata</taxon>
        <taxon>Brachyura</taxon>
        <taxon>Eubrachyura</taxon>
        <taxon>Portunoidea</taxon>
        <taxon>Portunidae</taxon>
        <taxon>Portuninae</taxon>
        <taxon>Portunus</taxon>
    </lineage>
</organism>
<evidence type="ECO:0000313" key="2">
    <source>
        <dbReference type="Proteomes" id="UP000324222"/>
    </source>
</evidence>
<dbReference type="AlphaFoldDB" id="A0A5B7FPR3"/>
<name>A0A5B7FPR3_PORTR</name>
<evidence type="ECO:0000313" key="1">
    <source>
        <dbReference type="EMBL" id="MPC47347.1"/>
    </source>
</evidence>
<dbReference type="Proteomes" id="UP000324222">
    <property type="component" value="Unassembled WGS sequence"/>
</dbReference>
<protein>
    <submittedName>
        <fullName evidence="1">Uncharacterized protein</fullName>
    </submittedName>
</protein>
<proteinExistence type="predicted"/>
<keyword evidence="2" id="KW-1185">Reference proteome</keyword>
<dbReference type="EMBL" id="VSRR010007687">
    <property type="protein sequence ID" value="MPC47347.1"/>
    <property type="molecule type" value="Genomic_DNA"/>
</dbReference>
<comment type="caution">
    <text evidence="1">The sequence shown here is derived from an EMBL/GenBank/DDBJ whole genome shotgun (WGS) entry which is preliminary data.</text>
</comment>
<reference evidence="1 2" key="1">
    <citation type="submission" date="2019-05" db="EMBL/GenBank/DDBJ databases">
        <title>Another draft genome of Portunus trituberculatus and its Hox gene families provides insights of decapod evolution.</title>
        <authorList>
            <person name="Jeong J.-H."/>
            <person name="Song I."/>
            <person name="Kim S."/>
            <person name="Choi T."/>
            <person name="Kim D."/>
            <person name="Ryu S."/>
            <person name="Kim W."/>
        </authorList>
    </citation>
    <scope>NUCLEOTIDE SEQUENCE [LARGE SCALE GENOMIC DNA]</scope>
    <source>
        <tissue evidence="1">Muscle</tissue>
    </source>
</reference>
<accession>A0A5B7FPR3</accession>